<feature type="domain" description="Bulb-type lectin" evidence="16">
    <location>
        <begin position="31"/>
        <end position="155"/>
    </location>
</feature>
<dbReference type="GO" id="GO:0005524">
    <property type="term" value="F:ATP binding"/>
    <property type="evidence" value="ECO:0007669"/>
    <property type="project" value="UniProtKB-UniRule"/>
</dbReference>
<feature type="binding site" evidence="13">
    <location>
        <position position="323"/>
    </location>
    <ligand>
        <name>ATP</name>
        <dbReference type="ChEBI" id="CHEBI:30616"/>
    </ligand>
</feature>
<comment type="catalytic activity">
    <reaction evidence="11">
        <text>L-threonyl-[protein] + ATP = O-phospho-L-threonyl-[protein] + ADP + H(+)</text>
        <dbReference type="Rhea" id="RHEA:46608"/>
        <dbReference type="Rhea" id="RHEA-COMP:11060"/>
        <dbReference type="Rhea" id="RHEA-COMP:11605"/>
        <dbReference type="ChEBI" id="CHEBI:15378"/>
        <dbReference type="ChEBI" id="CHEBI:30013"/>
        <dbReference type="ChEBI" id="CHEBI:30616"/>
        <dbReference type="ChEBI" id="CHEBI:61977"/>
        <dbReference type="ChEBI" id="CHEBI:456216"/>
        <dbReference type="EC" id="2.7.11.1"/>
    </reaction>
</comment>
<dbReference type="SUPFAM" id="SSF56112">
    <property type="entry name" value="Protein kinase-like (PK-like)"/>
    <property type="match status" value="1"/>
</dbReference>
<dbReference type="InterPro" id="IPR011009">
    <property type="entry name" value="Kinase-like_dom_sf"/>
</dbReference>
<dbReference type="Pfam" id="PF01453">
    <property type="entry name" value="B_lectin"/>
    <property type="match status" value="1"/>
</dbReference>
<gene>
    <name evidence="17" type="ORF">LUZ63_017186</name>
</gene>
<comment type="caution">
    <text evidence="17">The sequence shown here is derived from an EMBL/GenBank/DDBJ whole genome shotgun (WGS) entry which is preliminary data.</text>
</comment>
<keyword evidence="5 14" id="KW-0732">Signal</keyword>
<keyword evidence="3" id="KW-0808">Transferase</keyword>
<feature type="signal peptide" evidence="14">
    <location>
        <begin position="1"/>
        <end position="30"/>
    </location>
</feature>
<evidence type="ECO:0000256" key="11">
    <source>
        <dbReference type="ARBA" id="ARBA00047899"/>
    </source>
</evidence>
<keyword evidence="6 13" id="KW-0547">Nucleotide-binding</keyword>
<evidence type="ECO:0000256" key="13">
    <source>
        <dbReference type="PROSITE-ProRule" id="PRU10141"/>
    </source>
</evidence>
<dbReference type="InterPro" id="IPR036426">
    <property type="entry name" value="Bulb-type_lectin_dom_sf"/>
</dbReference>
<evidence type="ECO:0000259" key="16">
    <source>
        <dbReference type="PROSITE" id="PS50927"/>
    </source>
</evidence>
<dbReference type="SUPFAM" id="SSF51110">
    <property type="entry name" value="alpha-D-mannose-specific plant lectins"/>
    <property type="match status" value="1"/>
</dbReference>
<dbReference type="Gene3D" id="1.10.510.10">
    <property type="entry name" value="Transferase(Phosphotransferase) domain 1"/>
    <property type="match status" value="2"/>
</dbReference>
<sequence>MAIARKPPLLYTFITFLYLLFSLKPHLALGMSAITANQSLTGDRKLTSAKGKFVVGFFKPGNASNNWYIGIWFGNISQQTVVWVANRENPVTNAEASKLAISSDGNLVLLNQNQTIVWSTHAKNASFDSTEAVMLDTGNLVLRNRSNTSVVLWQSFDHLTHAWLPGSKLGLNKITGVNQNLISWKDDNNPAPGLFSFQPDQKEQEFFLWWNNSIPYWESGKWEGNFFENAPEMGSYENTYITFNFTNDETGFYLTYWVLDDSIISGNIMSISGQLQSLIWNKFAEQWSIPTAQPKDQCKTLGKGGFGSVYKGTLPNSTVVAVKRLRDINQSDKSFRAEVSTIGNIQHLNLIRLVGFCSENGRKLLVYEYMPVGSLDKHLFGNSSASLTWETQNILLDKSFVPKIADFGLAKLLGREFSRVLTSMRGTIGYLAPEWIAGSAITTKADVYSYGMMLFEIISGKRNRKEGDELEDGSQEEEGNLSFFPAFAANKLVGGDIHCLVDLITDADCNLEELERALKVALWCVQIEEEMRPSMRQVVQILEGQLNVNMPPIPRSFQVLTEIPDSINFFSIKPSKTGPAVKVPTSTIDE</sequence>
<keyword evidence="10" id="KW-0675">Receptor</keyword>
<evidence type="ECO:0000256" key="8">
    <source>
        <dbReference type="ARBA" id="ARBA00022989"/>
    </source>
</evidence>
<evidence type="ECO:0000256" key="7">
    <source>
        <dbReference type="ARBA" id="ARBA00022840"/>
    </source>
</evidence>
<accession>A0A9Q0HF47</accession>
<dbReference type="FunFam" id="2.90.10.10:FF:000002">
    <property type="entry name" value="Serine/threonine-protein kinase"/>
    <property type="match status" value="1"/>
</dbReference>
<feature type="chain" id="PRO_5040440032" description="non-specific serine/threonine protein kinase" evidence="14">
    <location>
        <begin position="31"/>
        <end position="590"/>
    </location>
</feature>
<evidence type="ECO:0000313" key="17">
    <source>
        <dbReference type="EMBL" id="KAJ1685796.1"/>
    </source>
</evidence>
<protein>
    <recommendedName>
        <fullName evidence="2">non-specific serine/threonine protein kinase</fullName>
        <ecNumber evidence="2">2.7.11.1</ecNumber>
    </recommendedName>
</protein>
<dbReference type="FunFam" id="3.30.200.20:FF:000178">
    <property type="entry name" value="serine/threonine-protein kinase PBS1-like"/>
    <property type="match status" value="1"/>
</dbReference>
<keyword evidence="9" id="KW-0472">Membrane</keyword>
<evidence type="ECO:0000256" key="10">
    <source>
        <dbReference type="ARBA" id="ARBA00023170"/>
    </source>
</evidence>
<dbReference type="InterPro" id="IPR001480">
    <property type="entry name" value="Bulb-type_lectin_dom"/>
</dbReference>
<evidence type="ECO:0000256" key="1">
    <source>
        <dbReference type="ARBA" id="ARBA00004479"/>
    </source>
</evidence>
<dbReference type="InterPro" id="IPR001245">
    <property type="entry name" value="Ser-Thr/Tyr_kinase_cat_dom"/>
</dbReference>
<dbReference type="InterPro" id="IPR000719">
    <property type="entry name" value="Prot_kinase_dom"/>
</dbReference>
<feature type="domain" description="Protein kinase" evidence="15">
    <location>
        <begin position="295"/>
        <end position="553"/>
    </location>
</feature>
<evidence type="ECO:0000256" key="6">
    <source>
        <dbReference type="ARBA" id="ARBA00022741"/>
    </source>
</evidence>
<evidence type="ECO:0000256" key="2">
    <source>
        <dbReference type="ARBA" id="ARBA00012513"/>
    </source>
</evidence>
<comment type="subcellular location">
    <subcellularLocation>
        <location evidence="1">Membrane</location>
        <topology evidence="1">Single-pass type I membrane protein</topology>
    </subcellularLocation>
</comment>
<dbReference type="GO" id="GO:0051707">
    <property type="term" value="P:response to other organism"/>
    <property type="evidence" value="ECO:0007669"/>
    <property type="project" value="UniProtKB-ARBA"/>
</dbReference>
<dbReference type="PROSITE" id="PS50927">
    <property type="entry name" value="BULB_LECTIN"/>
    <property type="match status" value="1"/>
</dbReference>
<dbReference type="GO" id="GO:0004674">
    <property type="term" value="F:protein serine/threonine kinase activity"/>
    <property type="evidence" value="ECO:0007669"/>
    <property type="project" value="UniProtKB-EC"/>
</dbReference>
<dbReference type="SMART" id="SM00108">
    <property type="entry name" value="B_lectin"/>
    <property type="match status" value="1"/>
</dbReference>
<dbReference type="EMBL" id="JAMQYH010000005">
    <property type="protein sequence ID" value="KAJ1685796.1"/>
    <property type="molecule type" value="Genomic_DNA"/>
</dbReference>
<keyword evidence="4" id="KW-0812">Transmembrane</keyword>
<dbReference type="PROSITE" id="PS50011">
    <property type="entry name" value="PROTEIN_KINASE_DOM"/>
    <property type="match status" value="1"/>
</dbReference>
<dbReference type="PANTHER" id="PTHR47974">
    <property type="entry name" value="OS07G0415500 PROTEIN"/>
    <property type="match status" value="1"/>
</dbReference>
<dbReference type="Proteomes" id="UP001151287">
    <property type="component" value="Unassembled WGS sequence"/>
</dbReference>
<evidence type="ECO:0000256" key="4">
    <source>
        <dbReference type="ARBA" id="ARBA00022692"/>
    </source>
</evidence>
<dbReference type="EC" id="2.7.11.1" evidence="2"/>
<reference evidence="17" key="1">
    <citation type="journal article" date="2022" name="Cell">
        <title>Repeat-based holocentromeres influence genome architecture and karyotype evolution.</title>
        <authorList>
            <person name="Hofstatter P.G."/>
            <person name="Thangavel G."/>
            <person name="Lux T."/>
            <person name="Neumann P."/>
            <person name="Vondrak T."/>
            <person name="Novak P."/>
            <person name="Zhang M."/>
            <person name="Costa L."/>
            <person name="Castellani M."/>
            <person name="Scott A."/>
            <person name="Toegelov H."/>
            <person name="Fuchs J."/>
            <person name="Mata-Sucre Y."/>
            <person name="Dias Y."/>
            <person name="Vanzela A.L.L."/>
            <person name="Huettel B."/>
            <person name="Almeida C.C.S."/>
            <person name="Simkova H."/>
            <person name="Souza G."/>
            <person name="Pedrosa-Harand A."/>
            <person name="Macas J."/>
            <person name="Mayer K.F.X."/>
            <person name="Houben A."/>
            <person name="Marques A."/>
        </authorList>
    </citation>
    <scope>NUCLEOTIDE SEQUENCE</scope>
    <source>
        <strain evidence="17">RhyBre1mFocal</strain>
    </source>
</reference>
<evidence type="ECO:0000256" key="5">
    <source>
        <dbReference type="ARBA" id="ARBA00022729"/>
    </source>
</evidence>
<evidence type="ECO:0000256" key="14">
    <source>
        <dbReference type="SAM" id="SignalP"/>
    </source>
</evidence>
<keyword evidence="18" id="KW-1185">Reference proteome</keyword>
<dbReference type="PROSITE" id="PS00107">
    <property type="entry name" value="PROTEIN_KINASE_ATP"/>
    <property type="match status" value="1"/>
</dbReference>
<evidence type="ECO:0000313" key="18">
    <source>
        <dbReference type="Proteomes" id="UP001151287"/>
    </source>
</evidence>
<dbReference type="Pfam" id="PF00069">
    <property type="entry name" value="Pkinase"/>
    <property type="match status" value="1"/>
</dbReference>
<comment type="catalytic activity">
    <reaction evidence="12">
        <text>L-seryl-[protein] + ATP = O-phospho-L-seryl-[protein] + ADP + H(+)</text>
        <dbReference type="Rhea" id="RHEA:17989"/>
        <dbReference type="Rhea" id="RHEA-COMP:9863"/>
        <dbReference type="Rhea" id="RHEA-COMP:11604"/>
        <dbReference type="ChEBI" id="CHEBI:15378"/>
        <dbReference type="ChEBI" id="CHEBI:29999"/>
        <dbReference type="ChEBI" id="CHEBI:30616"/>
        <dbReference type="ChEBI" id="CHEBI:83421"/>
        <dbReference type="ChEBI" id="CHEBI:456216"/>
        <dbReference type="EC" id="2.7.11.1"/>
    </reaction>
</comment>
<dbReference type="CDD" id="cd00028">
    <property type="entry name" value="B_lectin"/>
    <property type="match status" value="1"/>
</dbReference>
<dbReference type="PANTHER" id="PTHR47974:SF19">
    <property type="entry name" value="RECEPTOR-LIKE SERINE_THREONINE-PROTEIN KINASE"/>
    <property type="match status" value="1"/>
</dbReference>
<dbReference type="Gene3D" id="2.90.10.10">
    <property type="entry name" value="Bulb-type lectin domain"/>
    <property type="match status" value="1"/>
</dbReference>
<keyword evidence="7 13" id="KW-0067">ATP-binding</keyword>
<dbReference type="OrthoDB" id="4062651at2759"/>
<dbReference type="GO" id="GO:0016020">
    <property type="term" value="C:membrane"/>
    <property type="evidence" value="ECO:0007669"/>
    <property type="project" value="UniProtKB-SubCell"/>
</dbReference>
<dbReference type="InterPro" id="IPR017441">
    <property type="entry name" value="Protein_kinase_ATP_BS"/>
</dbReference>
<dbReference type="GO" id="GO:0048544">
    <property type="term" value="P:recognition of pollen"/>
    <property type="evidence" value="ECO:0007669"/>
    <property type="project" value="InterPro"/>
</dbReference>
<evidence type="ECO:0000256" key="3">
    <source>
        <dbReference type="ARBA" id="ARBA00022679"/>
    </source>
</evidence>
<organism evidence="17 18">
    <name type="scientific">Rhynchospora breviuscula</name>
    <dbReference type="NCBI Taxonomy" id="2022672"/>
    <lineage>
        <taxon>Eukaryota</taxon>
        <taxon>Viridiplantae</taxon>
        <taxon>Streptophyta</taxon>
        <taxon>Embryophyta</taxon>
        <taxon>Tracheophyta</taxon>
        <taxon>Spermatophyta</taxon>
        <taxon>Magnoliopsida</taxon>
        <taxon>Liliopsida</taxon>
        <taxon>Poales</taxon>
        <taxon>Cyperaceae</taxon>
        <taxon>Cyperoideae</taxon>
        <taxon>Rhynchosporeae</taxon>
        <taxon>Rhynchospora</taxon>
    </lineage>
</organism>
<evidence type="ECO:0000259" key="15">
    <source>
        <dbReference type="PROSITE" id="PS50011"/>
    </source>
</evidence>
<dbReference type="AlphaFoldDB" id="A0A9Q0HF47"/>
<keyword evidence="8" id="KW-1133">Transmembrane helix</keyword>
<name>A0A9Q0HF47_9POAL</name>
<evidence type="ECO:0000256" key="12">
    <source>
        <dbReference type="ARBA" id="ARBA00048679"/>
    </source>
</evidence>
<dbReference type="Pfam" id="PF07714">
    <property type="entry name" value="PK_Tyr_Ser-Thr"/>
    <property type="match status" value="1"/>
</dbReference>
<evidence type="ECO:0000256" key="9">
    <source>
        <dbReference type="ARBA" id="ARBA00023136"/>
    </source>
</evidence>
<proteinExistence type="predicted"/>